<protein>
    <recommendedName>
        <fullName evidence="2">HNH endonuclease</fullName>
    </recommendedName>
</protein>
<organismHost>
    <name type="scientific">Pyramimonas plurioculata</name>
    <dbReference type="NCBI Taxonomy" id="36893"/>
</organismHost>
<evidence type="ECO:0000313" key="1">
    <source>
        <dbReference type="EMBL" id="QOI90564.1"/>
    </source>
</evidence>
<sequence length="244" mass="29113">MAEIELVQKLSNNFRNIISREELKKHPKLDWGNNGVGDRWCNKRFNYALIYGGKQKYKIYSDRLDDDVPEEELTNFYNEHLGQKGTLGIFVFSLKDKSKIQARPISKMVRLDILSQSCVSCGSYSDIIPDHKNDLYNDPRVLSGKTQVVADFQPLCNHCNLQKRQVSKKEKQDQALYSAKKLVRFRIYDFEFPWEKKVFDINDIHCKEDTYWYDPVEFERKVYYYVKYRMPINQMIKECFRRKA</sequence>
<accession>A0A7M3UP91</accession>
<dbReference type="Pfam" id="PF05315">
    <property type="entry name" value="ICEA"/>
    <property type="match status" value="1"/>
</dbReference>
<evidence type="ECO:0008006" key="2">
    <source>
        <dbReference type="Google" id="ProtNLM"/>
    </source>
</evidence>
<proteinExistence type="predicted"/>
<organism evidence="1">
    <name type="scientific">Pyramimonas orientalis virus</name>
    <name type="common">PoV01</name>
    <dbReference type="NCBI Taxonomy" id="455367"/>
    <lineage>
        <taxon>Viruses</taxon>
        <taxon>Varidnaviria</taxon>
        <taxon>Bamfordvirae</taxon>
        <taxon>Nucleocytoviricota</taxon>
        <taxon>Megaviricetes</taxon>
        <taxon>Imitervirales</taxon>
        <taxon>Allomimiviridae</taxon>
        <taxon>Heliosvirus</taxon>
        <taxon>Heliosvirus raunefjordenense</taxon>
    </lineage>
</organism>
<dbReference type="InterPro" id="IPR007979">
    <property type="entry name" value="NlaIII/ICEA1"/>
</dbReference>
<reference evidence="1" key="1">
    <citation type="submission" date="2020-06" db="EMBL/GenBank/DDBJ databases">
        <title>Lateral gene transfer of anion-conducting channel rhodopsins between green algae and giant viruses.</title>
        <authorList>
            <person name="Rozenberg A."/>
            <person name="Oppermann J."/>
            <person name="Wietek J."/>
            <person name="Fernandez Lahore R.G."/>
            <person name="Sandaa R.-A."/>
            <person name="Bratbak G."/>
            <person name="Hegemann P."/>
            <person name="Beja O."/>
        </authorList>
    </citation>
    <scope>NUCLEOTIDE SEQUENCE</scope>
    <source>
        <strain evidence="1">01B</strain>
    </source>
</reference>
<gene>
    <name evidence="1" type="ORF">HWQ62_00433</name>
</gene>
<name>A0A7M3UP91_POV01</name>
<dbReference type="EMBL" id="MT663540">
    <property type="protein sequence ID" value="QOI90564.1"/>
    <property type="molecule type" value="Genomic_DNA"/>
</dbReference>